<evidence type="ECO:0000313" key="1">
    <source>
        <dbReference type="EMBL" id="MPC46949.1"/>
    </source>
</evidence>
<proteinExistence type="predicted"/>
<organism evidence="1 2">
    <name type="scientific">Portunus trituberculatus</name>
    <name type="common">Swimming crab</name>
    <name type="synonym">Neptunus trituberculatus</name>
    <dbReference type="NCBI Taxonomy" id="210409"/>
    <lineage>
        <taxon>Eukaryota</taxon>
        <taxon>Metazoa</taxon>
        <taxon>Ecdysozoa</taxon>
        <taxon>Arthropoda</taxon>
        <taxon>Crustacea</taxon>
        <taxon>Multicrustacea</taxon>
        <taxon>Malacostraca</taxon>
        <taxon>Eumalacostraca</taxon>
        <taxon>Eucarida</taxon>
        <taxon>Decapoda</taxon>
        <taxon>Pleocyemata</taxon>
        <taxon>Brachyura</taxon>
        <taxon>Eubrachyura</taxon>
        <taxon>Portunoidea</taxon>
        <taxon>Portunidae</taxon>
        <taxon>Portuninae</taxon>
        <taxon>Portunus</taxon>
    </lineage>
</organism>
<reference evidence="1 2" key="1">
    <citation type="submission" date="2019-05" db="EMBL/GenBank/DDBJ databases">
        <title>Another draft genome of Portunus trituberculatus and its Hox gene families provides insights of decapod evolution.</title>
        <authorList>
            <person name="Jeong J.-H."/>
            <person name="Song I."/>
            <person name="Kim S."/>
            <person name="Choi T."/>
            <person name="Kim D."/>
            <person name="Ryu S."/>
            <person name="Kim W."/>
        </authorList>
    </citation>
    <scope>NUCLEOTIDE SEQUENCE [LARGE SCALE GENOMIC DNA]</scope>
    <source>
        <tissue evidence="1">Muscle</tissue>
    </source>
</reference>
<dbReference type="AlphaFoldDB" id="A0A5B7FNV9"/>
<gene>
    <name evidence="1" type="ORF">E2C01_040681</name>
</gene>
<protein>
    <submittedName>
        <fullName evidence="1">Uncharacterized protein</fullName>
    </submittedName>
</protein>
<dbReference type="Proteomes" id="UP000324222">
    <property type="component" value="Unassembled WGS sequence"/>
</dbReference>
<accession>A0A5B7FNV9</accession>
<evidence type="ECO:0000313" key="2">
    <source>
        <dbReference type="Proteomes" id="UP000324222"/>
    </source>
</evidence>
<dbReference type="EMBL" id="VSRR010007463">
    <property type="protein sequence ID" value="MPC46949.1"/>
    <property type="molecule type" value="Genomic_DNA"/>
</dbReference>
<sequence length="68" mass="7303">MNLKSPKESSNKKSEHINQHSMTTLATGLHLLTDGLNMHCLRMASALTSAIQTIAPVVGGVTSRYGPR</sequence>
<comment type="caution">
    <text evidence="1">The sequence shown here is derived from an EMBL/GenBank/DDBJ whole genome shotgun (WGS) entry which is preliminary data.</text>
</comment>
<keyword evidence="2" id="KW-1185">Reference proteome</keyword>
<name>A0A5B7FNV9_PORTR</name>